<dbReference type="GO" id="GO:0102208">
    <property type="term" value="F:2-polyprenyl-6-hydroxyphenol methylase activity"/>
    <property type="evidence" value="ECO:0007669"/>
    <property type="project" value="UniProtKB-EC"/>
</dbReference>
<sequence>MENEKKATLQEFLNIIAQKNLLQSKFLKTSLSDITDQEIIKFENLLSFYMQRENNTIEQIADKYLNKIFYLMDDQRYFAEHNRYRFSTFTETESYYNDPVYMNSYTVGLGLSTYLWRVHREVMRFFSKYLQLCKTGRTYFEIGPGHGEYMVTAMQQTNFHQYIAVDVSKTSVELTLHYINHSMKEHDKKYSVIHEDFFKYHNEVLFDAIVMGEVLEHVENPSDFLNKIYQIASDDAHIFITTAINAPQPDHIYLFNNLNEITELLSKSNFIVLDFVAVNTNNVPIEKAEKKKIPIVVAFILKKKLNPLESK</sequence>
<organism evidence="1">
    <name type="scientific">termite gut metagenome</name>
    <dbReference type="NCBI Taxonomy" id="433724"/>
    <lineage>
        <taxon>unclassified sequences</taxon>
        <taxon>metagenomes</taxon>
        <taxon>organismal metagenomes</taxon>
    </lineage>
</organism>
<reference evidence="1" key="1">
    <citation type="submission" date="2019-03" db="EMBL/GenBank/DDBJ databases">
        <title>Single cell metagenomics reveals metabolic interactions within the superorganism composed of flagellate Streblomastix strix and complex community of Bacteroidetes bacteria on its surface.</title>
        <authorList>
            <person name="Treitli S.C."/>
            <person name="Kolisko M."/>
            <person name="Husnik F."/>
            <person name="Keeling P."/>
            <person name="Hampl V."/>
        </authorList>
    </citation>
    <scope>NUCLEOTIDE SEQUENCE</scope>
    <source>
        <strain evidence="1">STM</strain>
    </source>
</reference>
<dbReference type="Pfam" id="PF13489">
    <property type="entry name" value="Methyltransf_23"/>
    <property type="match status" value="1"/>
</dbReference>
<dbReference type="Gene3D" id="3.40.50.150">
    <property type="entry name" value="Vaccinia Virus protein VP39"/>
    <property type="match status" value="1"/>
</dbReference>
<gene>
    <name evidence="1" type="ORF">EZS27_028330</name>
</gene>
<keyword evidence="1" id="KW-0489">Methyltransferase</keyword>
<accession>A0A5J4QM87</accession>
<protein>
    <submittedName>
        <fullName evidence="1">Ubiquinone biosynthesis O-methyltransferase</fullName>
        <ecNumber evidence="1">2.1.1.222</ecNumber>
    </submittedName>
</protein>
<dbReference type="InterPro" id="IPR029063">
    <property type="entry name" value="SAM-dependent_MTases_sf"/>
</dbReference>
<dbReference type="EMBL" id="SNRY01003132">
    <property type="protein sequence ID" value="KAA6322094.1"/>
    <property type="molecule type" value="Genomic_DNA"/>
</dbReference>
<dbReference type="GO" id="GO:0032259">
    <property type="term" value="P:methylation"/>
    <property type="evidence" value="ECO:0007669"/>
    <property type="project" value="UniProtKB-KW"/>
</dbReference>
<dbReference type="EC" id="2.1.1.222" evidence="1"/>
<proteinExistence type="predicted"/>
<comment type="caution">
    <text evidence="1">The sequence shown here is derived from an EMBL/GenBank/DDBJ whole genome shotgun (WGS) entry which is preliminary data.</text>
</comment>
<keyword evidence="1" id="KW-0808">Transferase</keyword>
<dbReference type="SUPFAM" id="SSF53335">
    <property type="entry name" value="S-adenosyl-L-methionine-dependent methyltransferases"/>
    <property type="match status" value="1"/>
</dbReference>
<name>A0A5J4QM87_9ZZZZ</name>
<keyword evidence="1" id="KW-0830">Ubiquinone</keyword>
<evidence type="ECO:0000313" key="1">
    <source>
        <dbReference type="EMBL" id="KAA6322094.1"/>
    </source>
</evidence>
<dbReference type="AlphaFoldDB" id="A0A5J4QM87"/>